<protein>
    <submittedName>
        <fullName evidence="1">Uncharacterized protein</fullName>
    </submittedName>
</protein>
<evidence type="ECO:0000313" key="1">
    <source>
        <dbReference type="EMBL" id="KLJ12927.1"/>
    </source>
</evidence>
<gene>
    <name evidence="1" type="ORF">EMPG_12094</name>
</gene>
<evidence type="ECO:0000313" key="2">
    <source>
        <dbReference type="Proteomes" id="UP000053573"/>
    </source>
</evidence>
<comment type="caution">
    <text evidence="1">The sequence shown here is derived from an EMBL/GenBank/DDBJ whole genome shotgun (WGS) entry which is preliminary data.</text>
</comment>
<dbReference type="EMBL" id="LDEV01000609">
    <property type="protein sequence ID" value="KLJ12927.1"/>
    <property type="molecule type" value="Genomic_DNA"/>
</dbReference>
<proteinExistence type="predicted"/>
<accession>A0A0H1BPJ2</accession>
<reference evidence="2" key="1">
    <citation type="journal article" date="2015" name="PLoS Genet.">
        <title>The dynamic genome and transcriptome of the human fungal pathogen Blastomyces and close relative Emmonsia.</title>
        <authorList>
            <person name="Munoz J.F."/>
            <person name="Gauthier G.M."/>
            <person name="Desjardins C.A."/>
            <person name="Gallo J.E."/>
            <person name="Holder J."/>
            <person name="Sullivan T.D."/>
            <person name="Marty A.J."/>
            <person name="Carmen J.C."/>
            <person name="Chen Z."/>
            <person name="Ding L."/>
            <person name="Gujja S."/>
            <person name="Magrini V."/>
            <person name="Misas E."/>
            <person name="Mitreva M."/>
            <person name="Priest M."/>
            <person name="Saif S."/>
            <person name="Whiston E.A."/>
            <person name="Young S."/>
            <person name="Zeng Q."/>
            <person name="Goldman W.E."/>
            <person name="Mardis E.R."/>
            <person name="Taylor J.W."/>
            <person name="McEwen J.G."/>
            <person name="Clay O.K."/>
            <person name="Klein B.S."/>
            <person name="Cuomo C.A."/>
        </authorList>
    </citation>
    <scope>NUCLEOTIDE SEQUENCE [LARGE SCALE GENOMIC DNA]</scope>
    <source>
        <strain evidence="2">UAMH 139</strain>
    </source>
</reference>
<dbReference type="AlphaFoldDB" id="A0A0H1BPJ2"/>
<sequence>MPFPFQRFQLAPRHECTTHSRGPRPPWAKSSLGLRNGEMEGHEIEGDSGLARHNWCVSCSLGLTLGRWALEVGARYWTQTARFGKVDLDSNRIKFLWIFSSKFPRGRLAVARQGLRLGPSRHIRHSEAKALRRSEFGQKNCKWQLQKARKSYQMHQHEHETFPSSPRDQLQIHQLASRHS</sequence>
<dbReference type="OrthoDB" id="10641277at2759"/>
<organism evidence="1 2">
    <name type="scientific">Blastomyces silverae</name>
    <dbReference type="NCBI Taxonomy" id="2060906"/>
    <lineage>
        <taxon>Eukaryota</taxon>
        <taxon>Fungi</taxon>
        <taxon>Dikarya</taxon>
        <taxon>Ascomycota</taxon>
        <taxon>Pezizomycotina</taxon>
        <taxon>Eurotiomycetes</taxon>
        <taxon>Eurotiomycetidae</taxon>
        <taxon>Onygenales</taxon>
        <taxon>Ajellomycetaceae</taxon>
        <taxon>Blastomyces</taxon>
    </lineage>
</organism>
<name>A0A0H1BPJ2_9EURO</name>
<dbReference type="Proteomes" id="UP000053573">
    <property type="component" value="Unassembled WGS sequence"/>
</dbReference>
<keyword evidence="2" id="KW-1185">Reference proteome</keyword>